<sequence length="441" mass="48645">MLRLARTLVDRGDVSVTVAVPDFIHRRMGQHLVAGVTLVSIPSGVVDDGGDEPPGPPAFLHAMEHNMPAQLEGMLTTERGIGARGVSCLVIDLLASWAIPVAACHGLPVVGFWPAMLATYRTVAVIPELMDKGVISESGAIVSTDRIDSDQNIGDLQILPAKLKLRFKDLPWLISSSAVSQKSRIAFWLQIVNRAKSIRSILVNSIHGEGSDSDLYGPPQGQEILSIGPLLFNDDPKKTTAMWQADQTCIAWLDKQSAGSVIYVSFGSWAAPIEPEKIRGFAHGLEASGRPFLWTLKNHPSWRAGLPDGYIEKVAGRGKIVSWAPQDDVLKHKAVGCYIMHCGWNSALEAARHGVRMICYFFFADHFITCAYMVNMFDFFFLLASSDQRSVRDCIERVMEGEEGRRLQQMVNKLRETITVGEAMSVAKRSLSLFMERIKKN</sequence>
<dbReference type="GO" id="GO:0080043">
    <property type="term" value="F:quercetin 3-O-glucosyltransferase activity"/>
    <property type="evidence" value="ECO:0007669"/>
    <property type="project" value="TreeGrafter"/>
</dbReference>
<proteinExistence type="inferred from homology"/>
<gene>
    <name evidence="4" type="ORF">BAE44_0003554</name>
</gene>
<evidence type="ECO:0000313" key="5">
    <source>
        <dbReference type="Proteomes" id="UP000095767"/>
    </source>
</evidence>
<evidence type="ECO:0000313" key="4">
    <source>
        <dbReference type="EMBL" id="OEL35427.1"/>
    </source>
</evidence>
<keyword evidence="3" id="KW-0472">Membrane</keyword>
<dbReference type="Gene3D" id="3.40.50.2000">
    <property type="entry name" value="Glycogen Phosphorylase B"/>
    <property type="match status" value="2"/>
</dbReference>
<comment type="similarity">
    <text evidence="1">Belongs to the UDP-glycosyltransferase family.</text>
</comment>
<dbReference type="Pfam" id="PF00201">
    <property type="entry name" value="UDPGT"/>
    <property type="match status" value="1"/>
</dbReference>
<keyword evidence="3" id="KW-0812">Transmembrane</keyword>
<dbReference type="AlphaFoldDB" id="A0A1E5WDE6"/>
<feature type="transmembrane region" description="Helical" evidence="3">
    <location>
        <begin position="360"/>
        <end position="383"/>
    </location>
</feature>
<dbReference type="OrthoDB" id="5835829at2759"/>
<dbReference type="PANTHER" id="PTHR11926">
    <property type="entry name" value="GLUCOSYL/GLUCURONOSYL TRANSFERASES"/>
    <property type="match status" value="1"/>
</dbReference>
<dbReference type="InterPro" id="IPR002213">
    <property type="entry name" value="UDP_glucos_trans"/>
</dbReference>
<dbReference type="EMBL" id="LWDX02012122">
    <property type="protein sequence ID" value="OEL35427.1"/>
    <property type="molecule type" value="Genomic_DNA"/>
</dbReference>
<organism evidence="4 5">
    <name type="scientific">Dichanthelium oligosanthes</name>
    <dbReference type="NCBI Taxonomy" id="888268"/>
    <lineage>
        <taxon>Eukaryota</taxon>
        <taxon>Viridiplantae</taxon>
        <taxon>Streptophyta</taxon>
        <taxon>Embryophyta</taxon>
        <taxon>Tracheophyta</taxon>
        <taxon>Spermatophyta</taxon>
        <taxon>Magnoliopsida</taxon>
        <taxon>Liliopsida</taxon>
        <taxon>Poales</taxon>
        <taxon>Poaceae</taxon>
        <taxon>PACMAD clade</taxon>
        <taxon>Panicoideae</taxon>
        <taxon>Panicodae</taxon>
        <taxon>Paniceae</taxon>
        <taxon>Dichantheliinae</taxon>
        <taxon>Dichanthelium</taxon>
    </lineage>
</organism>
<reference evidence="4 5" key="1">
    <citation type="submission" date="2016-09" db="EMBL/GenBank/DDBJ databases">
        <title>The draft genome of Dichanthelium oligosanthes: A C3 panicoid grass species.</title>
        <authorList>
            <person name="Studer A.J."/>
            <person name="Schnable J.C."/>
            <person name="Brutnell T.P."/>
        </authorList>
    </citation>
    <scope>NUCLEOTIDE SEQUENCE [LARGE SCALE GENOMIC DNA]</scope>
    <source>
        <strain evidence="5">cv. Kellogg 1175</strain>
        <tissue evidence="4">Leaf</tissue>
    </source>
</reference>
<accession>A0A1E5WDE6</accession>
<dbReference type="PANTHER" id="PTHR11926:SF1402">
    <property type="entry name" value="GLYCOSYLTRANSFERASE"/>
    <property type="match status" value="1"/>
</dbReference>
<dbReference type="CDD" id="cd03784">
    <property type="entry name" value="GT1_Gtf-like"/>
    <property type="match status" value="1"/>
</dbReference>
<keyword evidence="2 4" id="KW-0808">Transferase</keyword>
<comment type="caution">
    <text evidence="4">The sequence shown here is derived from an EMBL/GenBank/DDBJ whole genome shotgun (WGS) entry which is preliminary data.</text>
</comment>
<evidence type="ECO:0000256" key="2">
    <source>
        <dbReference type="ARBA" id="ARBA00022679"/>
    </source>
</evidence>
<name>A0A1E5WDE6_9POAL</name>
<keyword evidence="5" id="KW-1185">Reference proteome</keyword>
<dbReference type="FunFam" id="3.40.50.2000:FF:000122">
    <property type="entry name" value="Glycosyltransferase"/>
    <property type="match status" value="1"/>
</dbReference>
<dbReference type="Proteomes" id="UP000095767">
    <property type="component" value="Unassembled WGS sequence"/>
</dbReference>
<evidence type="ECO:0000256" key="1">
    <source>
        <dbReference type="ARBA" id="ARBA00009995"/>
    </source>
</evidence>
<dbReference type="GO" id="GO:0080044">
    <property type="term" value="F:quercetin 7-O-glucosyltransferase activity"/>
    <property type="evidence" value="ECO:0007669"/>
    <property type="project" value="TreeGrafter"/>
</dbReference>
<protein>
    <submittedName>
        <fullName evidence="4">UDP-glycosyltransferase 82A1</fullName>
    </submittedName>
</protein>
<evidence type="ECO:0000256" key="3">
    <source>
        <dbReference type="SAM" id="Phobius"/>
    </source>
</evidence>
<dbReference type="SUPFAM" id="SSF53756">
    <property type="entry name" value="UDP-Glycosyltransferase/glycogen phosphorylase"/>
    <property type="match status" value="1"/>
</dbReference>
<keyword evidence="3" id="KW-1133">Transmembrane helix</keyword>